<organism evidence="1 2">
    <name type="scientific">Cystobacter fuscus</name>
    <dbReference type="NCBI Taxonomy" id="43"/>
    <lineage>
        <taxon>Bacteria</taxon>
        <taxon>Pseudomonadati</taxon>
        <taxon>Myxococcota</taxon>
        <taxon>Myxococcia</taxon>
        <taxon>Myxococcales</taxon>
        <taxon>Cystobacterineae</taxon>
        <taxon>Archangiaceae</taxon>
        <taxon>Cystobacter</taxon>
    </lineage>
</organism>
<proteinExistence type="predicted"/>
<dbReference type="Proteomes" id="UP000217257">
    <property type="component" value="Chromosome"/>
</dbReference>
<protein>
    <recommendedName>
        <fullName evidence="3">TIGR02270 family protein</fullName>
    </recommendedName>
</protein>
<evidence type="ECO:0008006" key="3">
    <source>
        <dbReference type="Google" id="ProtNLM"/>
    </source>
</evidence>
<evidence type="ECO:0000313" key="1">
    <source>
        <dbReference type="EMBL" id="ATB38375.1"/>
    </source>
</evidence>
<gene>
    <name evidence="1" type="ORF">CYFUS_003809</name>
</gene>
<accession>A0A250J328</accession>
<reference evidence="1 2" key="1">
    <citation type="submission" date="2017-06" db="EMBL/GenBank/DDBJ databases">
        <title>Sequencing and comparative analysis of myxobacterial genomes.</title>
        <authorList>
            <person name="Rupp O."/>
            <person name="Goesmann A."/>
            <person name="Sogaard-Andersen L."/>
        </authorList>
    </citation>
    <scope>NUCLEOTIDE SEQUENCE [LARGE SCALE GENOMIC DNA]</scope>
    <source>
        <strain evidence="1 2">DSM 52655</strain>
    </source>
</reference>
<dbReference type="Pfam" id="PF13646">
    <property type="entry name" value="HEAT_2"/>
    <property type="match status" value="1"/>
</dbReference>
<dbReference type="Gene3D" id="1.25.10.10">
    <property type="entry name" value="Leucine-rich Repeat Variant"/>
    <property type="match status" value="1"/>
</dbReference>
<dbReference type="RefSeq" id="WP_095986558.1">
    <property type="nucleotide sequence ID" value="NZ_CP022098.1"/>
</dbReference>
<dbReference type="SUPFAM" id="SSF48371">
    <property type="entry name" value="ARM repeat"/>
    <property type="match status" value="1"/>
</dbReference>
<dbReference type="KEGG" id="cfus:CYFUS_003809"/>
<dbReference type="AlphaFoldDB" id="A0A250J328"/>
<sequence length="421" mass="47125">MRSHSLLDHPEAEAFQRGLGENHLSELEFLLAQRLRYLHDPEVPWSRLGQLEARALAHAEALHAASKTGLAQTRALLTEDDANRVRASAYTLTLHGTEDMDEVFQAMDKAPEELLPAWFEALALVSHTEVAPGLCRLLSSSRSQVRASAAHWLGWRREGEAECLLPLLEDPQPVVRSATALALARLRYQHALKTIETQSRRVPPGEAVDLLPAALLMGSSDALQQVRRLCVADNPPPALLHLLALAGDECDVARIQRCVVNPGLAISALHAMGVLGVPATVPMLLEQLEAAETKTRLAADEALSLMTGARLPHQLHLHRELDEGENRSTWVETPVTEPKAWRRWWEDNRARFGQAPRWRRGQPFSVVACLAELKEPLSPLRVRTRAARELALHTRQSIDFEPDWPVLRQQQALNHWQKMFE</sequence>
<dbReference type="InterPro" id="IPR011989">
    <property type="entry name" value="ARM-like"/>
</dbReference>
<dbReference type="InterPro" id="IPR016024">
    <property type="entry name" value="ARM-type_fold"/>
</dbReference>
<name>A0A250J328_9BACT</name>
<dbReference type="EMBL" id="CP022098">
    <property type="protein sequence ID" value="ATB38375.1"/>
    <property type="molecule type" value="Genomic_DNA"/>
</dbReference>
<evidence type="ECO:0000313" key="2">
    <source>
        <dbReference type="Proteomes" id="UP000217257"/>
    </source>
</evidence>